<dbReference type="Gene3D" id="3.40.50.720">
    <property type="entry name" value="NAD(P)-binding Rossmann-like Domain"/>
    <property type="match status" value="1"/>
</dbReference>
<dbReference type="Proteomes" id="UP000292781">
    <property type="component" value="Unassembled WGS sequence"/>
</dbReference>
<comment type="caution">
    <text evidence="1">The sequence shown here is derived from an EMBL/GenBank/DDBJ whole genome shotgun (WGS) entry which is preliminary data.</text>
</comment>
<keyword evidence="2" id="KW-1185">Reference proteome</keyword>
<dbReference type="Pfam" id="PF00106">
    <property type="entry name" value="adh_short"/>
    <property type="match status" value="1"/>
</dbReference>
<dbReference type="InterPro" id="IPR036291">
    <property type="entry name" value="NAD(P)-bd_dom_sf"/>
</dbReference>
<dbReference type="AlphaFoldDB" id="A0A4Q9VV07"/>
<evidence type="ECO:0000313" key="1">
    <source>
        <dbReference type="EMBL" id="TBW40048.1"/>
    </source>
</evidence>
<evidence type="ECO:0000313" key="2">
    <source>
        <dbReference type="Proteomes" id="UP000292781"/>
    </source>
</evidence>
<accession>A0A4Q9VV07</accession>
<dbReference type="InterPro" id="IPR002347">
    <property type="entry name" value="SDR_fam"/>
</dbReference>
<dbReference type="OrthoDB" id="9793825at2"/>
<dbReference type="RefSeq" id="WP_131306874.1">
    <property type="nucleotide sequence ID" value="NZ_SJFN01000005.1"/>
</dbReference>
<gene>
    <name evidence="1" type="ORF">EYW49_05100</name>
</gene>
<name>A0A4Q9VV07_9HYPH</name>
<proteinExistence type="predicted"/>
<dbReference type="SUPFAM" id="SSF51735">
    <property type="entry name" value="NAD(P)-binding Rossmann-fold domains"/>
    <property type="match status" value="1"/>
</dbReference>
<organism evidence="1 2">
    <name type="scientific">Siculibacillus lacustris</name>
    <dbReference type="NCBI Taxonomy" id="1549641"/>
    <lineage>
        <taxon>Bacteria</taxon>
        <taxon>Pseudomonadati</taxon>
        <taxon>Pseudomonadota</taxon>
        <taxon>Alphaproteobacteria</taxon>
        <taxon>Hyphomicrobiales</taxon>
        <taxon>Ancalomicrobiaceae</taxon>
        <taxon>Siculibacillus</taxon>
    </lineage>
</organism>
<reference evidence="1 2" key="1">
    <citation type="submission" date="2019-02" db="EMBL/GenBank/DDBJ databases">
        <title>Siculibacillus lacustris gen. nov., sp. nov., a new rosette-forming bacterium isolated from a freshwater crater lake (Lake St. Ana, Romania).</title>
        <authorList>
            <person name="Felfoldi T."/>
            <person name="Marton Z."/>
            <person name="Szabo A."/>
            <person name="Mentes A."/>
            <person name="Boka K."/>
            <person name="Marialigeti K."/>
            <person name="Mathe I."/>
            <person name="Koncz M."/>
            <person name="Schumann P."/>
            <person name="Toth E."/>
        </authorList>
    </citation>
    <scope>NUCLEOTIDE SEQUENCE [LARGE SCALE GENOMIC DNA]</scope>
    <source>
        <strain evidence="1 2">SA-279</strain>
    </source>
</reference>
<protein>
    <submittedName>
        <fullName evidence="1">SDR family NAD(P)-dependent oxidoreductase</fullName>
    </submittedName>
</protein>
<sequence length="143" mass="15088">MNRIILVTGASSGFGRLTAEALARAGHTVWASMRDIADRNAANAAAIAKHAADTGLDLRTVEIDVQSQPSVDAGPMEARELVADVRKTVKAGVDPIERKKVAEAGEAETPSFGAFADVSIGTIESGFRDEKPIDQWKQTLGDA</sequence>
<dbReference type="EMBL" id="SJFN01000005">
    <property type="protein sequence ID" value="TBW40048.1"/>
    <property type="molecule type" value="Genomic_DNA"/>
</dbReference>